<keyword evidence="2" id="KW-1185">Reference proteome</keyword>
<gene>
    <name evidence="1" type="ORF">K3G42_004687</name>
</gene>
<name>A0ACB8EAC0_9SAUR</name>
<sequence length="337" mass="37565">MSNRVPIISPEDLESITLTRAGFGFILKAFHTPRNTDVALKLLTCKSATDRDLKALLEDVAGIQHVNCERLIPSIGIYHFQGLLGVVTEWMHNGSLHSLIHEHELYLDLPLPLCIRILTDVAEGLGYLHSLEHPILHHSLKPSNVLLDLEYRAKFWNDVLGKPKQTEATGRHEPLPVSTSGIPDCKELLQDVLGMFSKEMISDAIYNLIHAKDCATDAAKSPVSHGLEIDLRNLEASSLRDENRQTKKITLEAQSLPDIHLKSSTHTQEKEAKQTLHANASPPNTALEKGTFARQHTEFYPSVSTPAPRLNSCVRDQEYILQHGLPKYLLASRLTGL</sequence>
<dbReference type="EMBL" id="CM037627">
    <property type="protein sequence ID" value="KAH7989224.1"/>
    <property type="molecule type" value="Genomic_DNA"/>
</dbReference>
<evidence type="ECO:0000313" key="1">
    <source>
        <dbReference type="EMBL" id="KAH7989224.1"/>
    </source>
</evidence>
<proteinExistence type="predicted"/>
<comment type="caution">
    <text evidence="1">The sequence shown here is derived from an EMBL/GenBank/DDBJ whole genome shotgun (WGS) entry which is preliminary data.</text>
</comment>
<organism evidence="1 2">
    <name type="scientific">Sphaerodactylus townsendi</name>
    <dbReference type="NCBI Taxonomy" id="933632"/>
    <lineage>
        <taxon>Eukaryota</taxon>
        <taxon>Metazoa</taxon>
        <taxon>Chordata</taxon>
        <taxon>Craniata</taxon>
        <taxon>Vertebrata</taxon>
        <taxon>Euteleostomi</taxon>
        <taxon>Lepidosauria</taxon>
        <taxon>Squamata</taxon>
        <taxon>Bifurcata</taxon>
        <taxon>Gekkota</taxon>
        <taxon>Sphaerodactylidae</taxon>
        <taxon>Sphaerodactylus</taxon>
    </lineage>
</organism>
<evidence type="ECO:0000313" key="2">
    <source>
        <dbReference type="Proteomes" id="UP000827872"/>
    </source>
</evidence>
<accession>A0ACB8EAC0</accession>
<dbReference type="Proteomes" id="UP000827872">
    <property type="component" value="Linkage Group LG14"/>
</dbReference>
<reference evidence="1" key="1">
    <citation type="submission" date="2021-08" db="EMBL/GenBank/DDBJ databases">
        <title>The first chromosome-level gecko genome reveals the dynamic sex chromosomes of Neotropical dwarf geckos (Sphaerodactylidae: Sphaerodactylus).</title>
        <authorList>
            <person name="Pinto B.J."/>
            <person name="Keating S.E."/>
            <person name="Gamble T."/>
        </authorList>
    </citation>
    <scope>NUCLEOTIDE SEQUENCE</scope>
    <source>
        <strain evidence="1">TG3544</strain>
    </source>
</reference>
<protein>
    <submittedName>
        <fullName evidence="1">Uncharacterized protein</fullName>
    </submittedName>
</protein>